<sequence>MADKGNYDWTEFYKHFADGLLHFKNNREDLVEKIVRSYDEAGINLPRLTADGKTPKDIDPFSVMALFNRANTPQVRKKIIHALSGAFGTNVDEPTSFDGIPVLNSINALFYDIEKHTQEDLDTLWELFESAISYEGTGSIDDRRRLIEFYDKAVNQRKVKWNLTMGLFWIRPNRYISLDGRNRWFFETKKIVPSKFGTAIGGEDYLRFCDLLLDGIRTGGMEYGSLPDISYDAYITSETVNEQIRSEKVAETGVLGDGGVRVTHYWIYSPGYGSLKWEEFYKEGIMAISREELGDLREYGSRSDMREAFMEARDDGRSYKMASLETWQFVHEIQLGDVIFAKYGTDAVIGKGIVESDYIYDPNRSDGYVNIRKVRWTNNGLRPHPGKAITKVLTDVTAYTGYVEKLNALYDKTDDYEEEEKVVGCEEYSRSDFLNDVFMDEEMYDDLVDRLRMKKNIILQGPPGVGKTYAAKRLACSFMGEIDPNRIMTVQFHQSYGYEDFIMGYRPTSEGYEIKDGPFYSFCKKAEADEDNDYFFIIDEINRGNISKIFGELFMLIESDKRKVSIRLMYKDELFSIPKNLYIIGTMNTADRSLAMIDYALRRRFSFFTLEPALTQQGFIEYCESKKSKELNKLVETVRSLNAAIESDPSLGRGYCIGHSYLMVSGPVDQKTLRSMVVHDLIPLLEEYWFDEPTKIREWEDRLLRSVE</sequence>
<protein>
    <recommendedName>
        <fullName evidence="1">AAA+ ATPase domain-containing protein</fullName>
    </recommendedName>
</protein>
<dbReference type="SUPFAM" id="SSF52540">
    <property type="entry name" value="P-loop containing nucleoside triphosphate hydrolases"/>
    <property type="match status" value="1"/>
</dbReference>
<dbReference type="EMBL" id="CP017686">
    <property type="protein sequence ID" value="AYQ55449.1"/>
    <property type="molecule type" value="Genomic_DNA"/>
</dbReference>
<name>A0A3G3II90_9ARCH</name>
<dbReference type="REBASE" id="276531">
    <property type="entry name" value="MalMx05McrBCP"/>
</dbReference>
<proteinExistence type="predicted"/>
<evidence type="ECO:0000259" key="1">
    <source>
        <dbReference type="SMART" id="SM00382"/>
    </source>
</evidence>
<accession>A0A3G3II90</accession>
<gene>
    <name evidence="2" type="ORF">BKD89_06520</name>
</gene>
<dbReference type="InterPro" id="IPR003593">
    <property type="entry name" value="AAA+_ATPase"/>
</dbReference>
<feature type="domain" description="AAA+ ATPase" evidence="1">
    <location>
        <begin position="453"/>
        <end position="611"/>
    </location>
</feature>
<dbReference type="InterPro" id="IPR027417">
    <property type="entry name" value="P-loop_NTPase"/>
</dbReference>
<dbReference type="PANTHER" id="PTHR37291:SF1">
    <property type="entry name" value="TYPE IV METHYL-DIRECTED RESTRICTION ENZYME ECOKMCRB SUBUNIT"/>
    <property type="match status" value="1"/>
</dbReference>
<dbReference type="RefSeq" id="WP_015505220.1">
    <property type="nucleotide sequence ID" value="NZ_CP017686.1"/>
</dbReference>
<dbReference type="Gene3D" id="3.40.50.300">
    <property type="entry name" value="P-loop containing nucleotide triphosphate hydrolases"/>
    <property type="match status" value="1"/>
</dbReference>
<evidence type="ECO:0000313" key="2">
    <source>
        <dbReference type="EMBL" id="AYQ55449.1"/>
    </source>
</evidence>
<dbReference type="InterPro" id="IPR052934">
    <property type="entry name" value="Methyl-DNA_Rec/Restrict_Enz"/>
</dbReference>
<dbReference type="SMART" id="SM00382">
    <property type="entry name" value="AAA"/>
    <property type="match status" value="1"/>
</dbReference>
<dbReference type="GO" id="GO:0016887">
    <property type="term" value="F:ATP hydrolysis activity"/>
    <property type="evidence" value="ECO:0007669"/>
    <property type="project" value="InterPro"/>
</dbReference>
<dbReference type="AlphaFoldDB" id="A0A3G3II90"/>
<reference evidence="2 3" key="1">
    <citation type="submission" date="2016-10" db="EMBL/GenBank/DDBJ databases">
        <title>Complete genome of the TMA-utilizing, human hosted archaeon Methanomethylophilus alvus Gen. nov, sp. nov., strain Mx-05, derived from a pure culture.</title>
        <authorList>
            <person name="Brugere J.-F."/>
            <person name="Ben Hania W."/>
            <person name="Chaudhary P.P."/>
            <person name="Gaci N."/>
            <person name="Borrel G."/>
            <person name="Cao Van Tuat L."/>
            <person name="Fardeau M.-L."/>
            <person name="Harris H.M.B."/>
            <person name="O'Toole P.W."/>
            <person name="Ollivier B."/>
        </authorList>
    </citation>
    <scope>NUCLEOTIDE SEQUENCE [LARGE SCALE GENOMIC DNA]</scope>
    <source>
        <strain evidence="2 3">Mx-05</strain>
    </source>
</reference>
<dbReference type="PANTHER" id="PTHR37291">
    <property type="entry name" value="5-METHYLCYTOSINE-SPECIFIC RESTRICTION ENZYME B"/>
    <property type="match status" value="1"/>
</dbReference>
<evidence type="ECO:0000313" key="3">
    <source>
        <dbReference type="Proteomes" id="UP000273278"/>
    </source>
</evidence>
<dbReference type="CDD" id="cd00009">
    <property type="entry name" value="AAA"/>
    <property type="match status" value="1"/>
</dbReference>
<dbReference type="Proteomes" id="UP000273278">
    <property type="component" value="Chromosome"/>
</dbReference>
<dbReference type="GO" id="GO:0005524">
    <property type="term" value="F:ATP binding"/>
    <property type="evidence" value="ECO:0007669"/>
    <property type="project" value="InterPro"/>
</dbReference>
<dbReference type="Pfam" id="PF07728">
    <property type="entry name" value="AAA_5"/>
    <property type="match status" value="1"/>
</dbReference>
<organism evidence="2 3">
    <name type="scientific">Methanomethylophilus alvi</name>
    <dbReference type="NCBI Taxonomy" id="1291540"/>
    <lineage>
        <taxon>Archaea</taxon>
        <taxon>Methanobacteriati</taxon>
        <taxon>Thermoplasmatota</taxon>
        <taxon>Thermoplasmata</taxon>
        <taxon>Methanomassiliicoccales</taxon>
        <taxon>Methanomethylophilaceae</taxon>
        <taxon>Methanomethylophilus</taxon>
    </lineage>
</organism>
<dbReference type="GeneID" id="41322102"/>
<dbReference type="InterPro" id="IPR011704">
    <property type="entry name" value="ATPase_dyneun-rel_AAA"/>
</dbReference>